<feature type="transmembrane region" description="Helical" evidence="2">
    <location>
        <begin position="226"/>
        <end position="246"/>
    </location>
</feature>
<keyword evidence="5" id="KW-1185">Reference proteome</keyword>
<organism evidence="4 5">
    <name type="scientific">Somion occarium</name>
    <dbReference type="NCBI Taxonomy" id="3059160"/>
    <lineage>
        <taxon>Eukaryota</taxon>
        <taxon>Fungi</taxon>
        <taxon>Dikarya</taxon>
        <taxon>Basidiomycota</taxon>
        <taxon>Agaricomycotina</taxon>
        <taxon>Agaricomycetes</taxon>
        <taxon>Polyporales</taxon>
        <taxon>Cerrenaceae</taxon>
        <taxon>Somion</taxon>
    </lineage>
</organism>
<protein>
    <recommendedName>
        <fullName evidence="3">DUF6534 domain-containing protein</fullName>
    </recommendedName>
</protein>
<dbReference type="PANTHER" id="PTHR40465:SF1">
    <property type="entry name" value="DUF6534 DOMAIN-CONTAINING PROTEIN"/>
    <property type="match status" value="1"/>
</dbReference>
<feature type="transmembrane region" description="Helical" evidence="2">
    <location>
        <begin position="74"/>
        <end position="98"/>
    </location>
</feature>
<dbReference type="Pfam" id="PF20152">
    <property type="entry name" value="DUF6534"/>
    <property type="match status" value="1"/>
</dbReference>
<evidence type="ECO:0000256" key="1">
    <source>
        <dbReference type="SAM" id="MobiDB-lite"/>
    </source>
</evidence>
<keyword evidence="2" id="KW-1133">Transmembrane helix</keyword>
<proteinExistence type="predicted"/>
<gene>
    <name evidence="4" type="ORF">GFSPODELE1_LOCUS8209</name>
</gene>
<feature type="domain" description="DUF6534" evidence="3">
    <location>
        <begin position="192"/>
        <end position="277"/>
    </location>
</feature>
<sequence>MRVIEPSFWIVYWPNNAMSAPPALTPLPFSSLDSTLGALYVGNVLVAFFCGITSFQTYVYFVRNPKDNLALKSAIFILWVIDMVHLAFLSHSFYIYTITNYANPLALLKVQWGLSALVALTDVSDAIVRGIFAHRIWSLSGHNYFLTALIAVASLVVFVSGMIFSVRCAQLGEFLKLQSISWLMYLSLGTIALADIIIAASLCILLKKQVTVSKRTQSIMRTLMLYSINASALTSIFSIACLVTYATMPDNLVFLAIYVVIPKLYFNSLLAMLNSRKALREHPGDPVSIPLSQSAASRVRTFATDHPFATGGSIVSGIQIETITDRKYDREGYDGVPESPGYLDHRHSRF</sequence>
<feature type="transmembrane region" description="Helical" evidence="2">
    <location>
        <begin position="184"/>
        <end position="206"/>
    </location>
</feature>
<feature type="transmembrane region" description="Helical" evidence="2">
    <location>
        <begin position="144"/>
        <end position="164"/>
    </location>
</feature>
<evidence type="ECO:0000256" key="2">
    <source>
        <dbReference type="SAM" id="Phobius"/>
    </source>
</evidence>
<name>A0ABP1DVB7_9APHY</name>
<dbReference type="Proteomes" id="UP001497453">
    <property type="component" value="Chromosome 6"/>
</dbReference>
<evidence type="ECO:0000313" key="5">
    <source>
        <dbReference type="Proteomes" id="UP001497453"/>
    </source>
</evidence>
<keyword evidence="2" id="KW-0812">Transmembrane</keyword>
<keyword evidence="2" id="KW-0472">Membrane</keyword>
<dbReference type="PANTHER" id="PTHR40465">
    <property type="entry name" value="CHROMOSOME 1, WHOLE GENOME SHOTGUN SEQUENCE"/>
    <property type="match status" value="1"/>
</dbReference>
<dbReference type="EMBL" id="OZ037949">
    <property type="protein sequence ID" value="CAL1711157.1"/>
    <property type="molecule type" value="Genomic_DNA"/>
</dbReference>
<reference evidence="5" key="1">
    <citation type="submission" date="2024-04" db="EMBL/GenBank/DDBJ databases">
        <authorList>
            <person name="Shaw F."/>
            <person name="Minotto A."/>
        </authorList>
    </citation>
    <scope>NUCLEOTIDE SEQUENCE [LARGE SCALE GENOMIC DNA]</scope>
</reference>
<feature type="region of interest" description="Disordered" evidence="1">
    <location>
        <begin position="331"/>
        <end position="350"/>
    </location>
</feature>
<evidence type="ECO:0000313" key="4">
    <source>
        <dbReference type="EMBL" id="CAL1711157.1"/>
    </source>
</evidence>
<feature type="transmembrane region" description="Helical" evidence="2">
    <location>
        <begin position="110"/>
        <end position="132"/>
    </location>
</feature>
<evidence type="ECO:0000259" key="3">
    <source>
        <dbReference type="Pfam" id="PF20152"/>
    </source>
</evidence>
<feature type="transmembrane region" description="Helical" evidence="2">
    <location>
        <begin position="38"/>
        <end position="62"/>
    </location>
</feature>
<accession>A0ABP1DVB7</accession>
<dbReference type="InterPro" id="IPR045339">
    <property type="entry name" value="DUF6534"/>
</dbReference>
<feature type="transmembrane region" description="Helical" evidence="2">
    <location>
        <begin position="252"/>
        <end position="273"/>
    </location>
</feature>